<organism evidence="3 4">
    <name type="scientific">Desulfomonile tiedjei</name>
    <dbReference type="NCBI Taxonomy" id="2358"/>
    <lineage>
        <taxon>Bacteria</taxon>
        <taxon>Pseudomonadati</taxon>
        <taxon>Thermodesulfobacteriota</taxon>
        <taxon>Desulfomonilia</taxon>
        <taxon>Desulfomonilales</taxon>
        <taxon>Desulfomonilaceae</taxon>
        <taxon>Desulfomonile</taxon>
    </lineage>
</organism>
<proteinExistence type="predicted"/>
<dbReference type="Proteomes" id="UP000807825">
    <property type="component" value="Unassembled WGS sequence"/>
</dbReference>
<keyword evidence="1" id="KW-0175">Coiled coil</keyword>
<dbReference type="AlphaFoldDB" id="A0A9D6V4Y1"/>
<feature type="chain" id="PRO_5039154234" evidence="2">
    <location>
        <begin position="24"/>
        <end position="113"/>
    </location>
</feature>
<feature type="signal peptide" evidence="2">
    <location>
        <begin position="1"/>
        <end position="23"/>
    </location>
</feature>
<evidence type="ECO:0000256" key="2">
    <source>
        <dbReference type="SAM" id="SignalP"/>
    </source>
</evidence>
<comment type="caution">
    <text evidence="3">The sequence shown here is derived from an EMBL/GenBank/DDBJ whole genome shotgun (WGS) entry which is preliminary data.</text>
</comment>
<keyword evidence="2" id="KW-0732">Signal</keyword>
<sequence length="113" mass="12669">MMNRMLVMMTLFAALALPWLNQAAFGEQLSVSPAVADKAARDAWQVEKKGQVEGDILGQLPGGYRGAGTEARAATRKMEADNKRIENNMRNINNSIRDMNTKINRINSIMRRF</sequence>
<accession>A0A9D6V4Y1</accession>
<gene>
    <name evidence="3" type="ORF">HY912_15610</name>
</gene>
<name>A0A9D6V4Y1_9BACT</name>
<evidence type="ECO:0000256" key="1">
    <source>
        <dbReference type="SAM" id="Coils"/>
    </source>
</evidence>
<evidence type="ECO:0000313" key="3">
    <source>
        <dbReference type="EMBL" id="MBI5250914.1"/>
    </source>
</evidence>
<reference evidence="3" key="1">
    <citation type="submission" date="2020-07" db="EMBL/GenBank/DDBJ databases">
        <title>Huge and variable diversity of episymbiotic CPR bacteria and DPANN archaea in groundwater ecosystems.</title>
        <authorList>
            <person name="He C.Y."/>
            <person name="Keren R."/>
            <person name="Whittaker M."/>
            <person name="Farag I.F."/>
            <person name="Doudna J."/>
            <person name="Cate J.H.D."/>
            <person name="Banfield J.F."/>
        </authorList>
    </citation>
    <scope>NUCLEOTIDE SEQUENCE</scope>
    <source>
        <strain evidence="3">NC_groundwater_1664_Pr3_B-0.1um_52_9</strain>
    </source>
</reference>
<feature type="coiled-coil region" evidence="1">
    <location>
        <begin position="75"/>
        <end position="102"/>
    </location>
</feature>
<evidence type="ECO:0000313" key="4">
    <source>
        <dbReference type="Proteomes" id="UP000807825"/>
    </source>
</evidence>
<protein>
    <submittedName>
        <fullName evidence="3">Uncharacterized protein</fullName>
    </submittedName>
</protein>
<dbReference type="EMBL" id="JACRDE010000407">
    <property type="protein sequence ID" value="MBI5250914.1"/>
    <property type="molecule type" value="Genomic_DNA"/>
</dbReference>